<keyword evidence="1" id="KW-0472">Membrane</keyword>
<accession>C5CWE9</accession>
<keyword evidence="1" id="KW-1133">Transmembrane helix</keyword>
<name>C5CWE9_VARPS</name>
<dbReference type="HOGENOM" id="CLU_2496973_0_0_4"/>
<sequence length="86" mass="9278">MSYVERALRALMHLNVGATLGLAAWLLWANWRVALESAQRTDSAVHRTGSADAACQCLFLKPVLTTTQQRDVERVAQAGNSAVAAP</sequence>
<evidence type="ECO:0000313" key="2">
    <source>
        <dbReference type="EMBL" id="ACS18704.1"/>
    </source>
</evidence>
<dbReference type="OrthoDB" id="9951752at2"/>
<gene>
    <name evidence="2" type="ordered locus">Vapar_2062</name>
</gene>
<reference evidence="2" key="1">
    <citation type="submission" date="2009-06" db="EMBL/GenBank/DDBJ databases">
        <title>Complete sequence of chromosome 1 of Variovorax paradoxus S110.</title>
        <authorList>
            <consortium name="US DOE Joint Genome Institute"/>
            <person name="Lucas S."/>
            <person name="Copeland A."/>
            <person name="Lapidus A."/>
            <person name="Glavina del Rio T."/>
            <person name="Tice H."/>
            <person name="Bruce D."/>
            <person name="Goodwin L."/>
            <person name="Pitluck S."/>
            <person name="Chertkov O."/>
            <person name="Brettin T."/>
            <person name="Detter J.C."/>
            <person name="Han C."/>
            <person name="Larimer F."/>
            <person name="Land M."/>
            <person name="Hauser L."/>
            <person name="Kyrpides N."/>
            <person name="Ovchinnikova G."/>
            <person name="Orwin P."/>
            <person name="Leadbetter J.R."/>
            <person name="Spain J.C."/>
            <person name="Han J.I."/>
        </authorList>
    </citation>
    <scope>NUCLEOTIDE SEQUENCE</scope>
    <source>
        <strain evidence="2">S110</strain>
    </source>
</reference>
<organism evidence="2">
    <name type="scientific">Variovorax paradoxus (strain S110)</name>
    <dbReference type="NCBI Taxonomy" id="543728"/>
    <lineage>
        <taxon>Bacteria</taxon>
        <taxon>Pseudomonadati</taxon>
        <taxon>Pseudomonadota</taxon>
        <taxon>Betaproteobacteria</taxon>
        <taxon>Burkholderiales</taxon>
        <taxon>Comamonadaceae</taxon>
        <taxon>Variovorax</taxon>
    </lineage>
</organism>
<feature type="transmembrane region" description="Helical" evidence="1">
    <location>
        <begin position="12"/>
        <end position="31"/>
    </location>
</feature>
<dbReference type="KEGG" id="vap:Vapar_2062"/>
<evidence type="ECO:0000256" key="1">
    <source>
        <dbReference type="SAM" id="Phobius"/>
    </source>
</evidence>
<dbReference type="EMBL" id="CP001635">
    <property type="protein sequence ID" value="ACS18704.1"/>
    <property type="molecule type" value="Genomic_DNA"/>
</dbReference>
<proteinExistence type="predicted"/>
<dbReference type="STRING" id="543728.Vapar_2062"/>
<dbReference type="AlphaFoldDB" id="C5CWE9"/>
<keyword evidence="1" id="KW-0812">Transmembrane</keyword>
<protein>
    <submittedName>
        <fullName evidence="2">Uncharacterized protein</fullName>
    </submittedName>
</protein>